<dbReference type="OrthoDB" id="1703264at2759"/>
<feature type="compositionally biased region" description="Polar residues" evidence="1">
    <location>
        <begin position="37"/>
        <end position="49"/>
    </location>
</feature>
<comment type="caution">
    <text evidence="2">The sequence shown here is derived from an EMBL/GenBank/DDBJ whole genome shotgun (WGS) entry which is preliminary data.</text>
</comment>
<dbReference type="AlphaFoldDB" id="A0A1R3HT27"/>
<name>A0A1R3HT27_9ROSI</name>
<evidence type="ECO:0000313" key="3">
    <source>
        <dbReference type="Proteomes" id="UP000187203"/>
    </source>
</evidence>
<accession>A0A1R3HT27</accession>
<proteinExistence type="predicted"/>
<evidence type="ECO:0000256" key="1">
    <source>
        <dbReference type="SAM" id="MobiDB-lite"/>
    </source>
</evidence>
<reference evidence="3" key="1">
    <citation type="submission" date="2013-09" db="EMBL/GenBank/DDBJ databases">
        <title>Corchorus olitorius genome sequencing.</title>
        <authorList>
            <person name="Alam M."/>
            <person name="Haque M.S."/>
            <person name="Islam M.S."/>
            <person name="Emdad E.M."/>
            <person name="Islam M.M."/>
            <person name="Ahmed B."/>
            <person name="Halim A."/>
            <person name="Hossen Q.M.M."/>
            <person name="Hossain M.Z."/>
            <person name="Ahmed R."/>
            <person name="Khan M.M."/>
            <person name="Islam R."/>
            <person name="Rashid M.M."/>
            <person name="Khan S.A."/>
            <person name="Rahman M.S."/>
            <person name="Alam M."/>
            <person name="Yahiya A.S."/>
            <person name="Khan M.S."/>
            <person name="Azam M.S."/>
            <person name="Haque T."/>
            <person name="Lashkar M.Z.H."/>
            <person name="Akhand A.I."/>
            <person name="Morshed G."/>
            <person name="Roy S."/>
            <person name="Uddin K.S."/>
            <person name="Rabeya T."/>
            <person name="Hossain A.S."/>
            <person name="Chowdhury A."/>
            <person name="Snigdha A.R."/>
            <person name="Mortoza M.S."/>
            <person name="Matin S.A."/>
            <person name="Hoque S.M.E."/>
            <person name="Islam M.K."/>
            <person name="Roy D.K."/>
            <person name="Haider R."/>
            <person name="Moosa M.M."/>
            <person name="Elias S.M."/>
            <person name="Hasan A.M."/>
            <person name="Jahan S."/>
            <person name="Shafiuddin M."/>
            <person name="Mahmood N."/>
            <person name="Shommy N.S."/>
        </authorList>
    </citation>
    <scope>NUCLEOTIDE SEQUENCE [LARGE SCALE GENOMIC DNA]</scope>
    <source>
        <strain evidence="3">cv. O-4</strain>
    </source>
</reference>
<feature type="region of interest" description="Disordered" evidence="1">
    <location>
        <begin position="15"/>
        <end position="49"/>
    </location>
</feature>
<keyword evidence="3" id="KW-1185">Reference proteome</keyword>
<protein>
    <submittedName>
        <fullName evidence="2">Uncharacterized protein</fullName>
    </submittedName>
</protein>
<organism evidence="2 3">
    <name type="scientific">Corchorus olitorius</name>
    <dbReference type="NCBI Taxonomy" id="93759"/>
    <lineage>
        <taxon>Eukaryota</taxon>
        <taxon>Viridiplantae</taxon>
        <taxon>Streptophyta</taxon>
        <taxon>Embryophyta</taxon>
        <taxon>Tracheophyta</taxon>
        <taxon>Spermatophyta</taxon>
        <taxon>Magnoliopsida</taxon>
        <taxon>eudicotyledons</taxon>
        <taxon>Gunneridae</taxon>
        <taxon>Pentapetalae</taxon>
        <taxon>rosids</taxon>
        <taxon>malvids</taxon>
        <taxon>Malvales</taxon>
        <taxon>Malvaceae</taxon>
        <taxon>Grewioideae</taxon>
        <taxon>Apeibeae</taxon>
        <taxon>Corchorus</taxon>
    </lineage>
</organism>
<dbReference type="Proteomes" id="UP000187203">
    <property type="component" value="Unassembled WGS sequence"/>
</dbReference>
<gene>
    <name evidence="2" type="ORF">COLO4_27022</name>
</gene>
<sequence>MWVFFFQFDVLVDMMDARSKPPPKRRRGTKGSSSTSNDPAASANQPNNEVFVQTVRNFLDELRSCNTTTADHNCSTSNPNQG</sequence>
<evidence type="ECO:0000313" key="2">
    <source>
        <dbReference type="EMBL" id="OMO73537.1"/>
    </source>
</evidence>
<dbReference type="EMBL" id="AWUE01019422">
    <property type="protein sequence ID" value="OMO73537.1"/>
    <property type="molecule type" value="Genomic_DNA"/>
</dbReference>